<keyword evidence="5" id="KW-1185">Reference proteome</keyword>
<dbReference type="SUPFAM" id="SSF51735">
    <property type="entry name" value="NAD(P)-binding Rossmann-fold domains"/>
    <property type="match status" value="1"/>
</dbReference>
<reference evidence="4 5" key="1">
    <citation type="submission" date="2019-01" db="EMBL/GenBank/DDBJ databases">
        <authorList>
            <person name="Sayadi A."/>
        </authorList>
    </citation>
    <scope>NUCLEOTIDE SEQUENCE [LARGE SCALE GENOMIC DNA]</scope>
</reference>
<evidence type="ECO:0000313" key="4">
    <source>
        <dbReference type="EMBL" id="VEN35885.1"/>
    </source>
</evidence>
<comment type="similarity">
    <text evidence="1 3">Belongs to the short-chain dehydrogenases/reductases (SDR) family.</text>
</comment>
<dbReference type="PRINTS" id="PR00081">
    <property type="entry name" value="GDHRDH"/>
</dbReference>
<dbReference type="PANTHER" id="PTHR44229:SF8">
    <property type="entry name" value="ALCOHOL DEHYDROGENASE-RELATED"/>
    <property type="match status" value="1"/>
</dbReference>
<dbReference type="OrthoDB" id="417891at2759"/>
<accession>A0A653BKR7</accession>
<gene>
    <name evidence="4" type="ORF">CALMAC_LOCUS1672</name>
</gene>
<organism evidence="4 5">
    <name type="scientific">Callosobruchus maculatus</name>
    <name type="common">Southern cowpea weevil</name>
    <name type="synonym">Pulse bruchid</name>
    <dbReference type="NCBI Taxonomy" id="64391"/>
    <lineage>
        <taxon>Eukaryota</taxon>
        <taxon>Metazoa</taxon>
        <taxon>Ecdysozoa</taxon>
        <taxon>Arthropoda</taxon>
        <taxon>Hexapoda</taxon>
        <taxon>Insecta</taxon>
        <taxon>Pterygota</taxon>
        <taxon>Neoptera</taxon>
        <taxon>Endopterygota</taxon>
        <taxon>Coleoptera</taxon>
        <taxon>Polyphaga</taxon>
        <taxon>Cucujiformia</taxon>
        <taxon>Chrysomeloidea</taxon>
        <taxon>Chrysomelidae</taxon>
        <taxon>Bruchinae</taxon>
        <taxon>Bruchini</taxon>
        <taxon>Callosobruchus</taxon>
    </lineage>
</organism>
<dbReference type="EMBL" id="CAACVG010001960">
    <property type="protein sequence ID" value="VEN35885.1"/>
    <property type="molecule type" value="Genomic_DNA"/>
</dbReference>
<proteinExistence type="inferred from homology"/>
<evidence type="ECO:0000256" key="1">
    <source>
        <dbReference type="ARBA" id="ARBA00006484"/>
    </source>
</evidence>
<dbReference type="InterPro" id="IPR036291">
    <property type="entry name" value="NAD(P)-bd_dom_sf"/>
</dbReference>
<dbReference type="PRINTS" id="PR00080">
    <property type="entry name" value="SDRFAMILY"/>
</dbReference>
<evidence type="ECO:0000313" key="5">
    <source>
        <dbReference type="Proteomes" id="UP000410492"/>
    </source>
</evidence>
<sequence>MVFEIEGKVALITGGASGLGLRYAEELLKNGLKAVVLADCDNEKGKASEENLNETFGEGRALFVKTDVSVLEEFEDAFKETIKHFDHVDILINNAGIMDDSIWEREIAVNMKGNIHGLILGMEKFLKTYRQSDEAVIVNISSVCGIECYGFLPVYCSIKLAIIGMTKAWGCPAHYEDSKIRVLCLSPGATDTPMMQNLNPVRLIADHYSKARIDFADTKEDICLQKLDVVAEELVRIIKYAKSGSIWIVENDQPAYQYEFPARASLKNNALEGN</sequence>
<evidence type="ECO:0000256" key="2">
    <source>
        <dbReference type="ARBA" id="ARBA00023002"/>
    </source>
</evidence>
<dbReference type="Pfam" id="PF00106">
    <property type="entry name" value="adh_short"/>
    <property type="match status" value="1"/>
</dbReference>
<evidence type="ECO:0000256" key="3">
    <source>
        <dbReference type="RuleBase" id="RU000363"/>
    </source>
</evidence>
<keyword evidence="2" id="KW-0560">Oxidoreductase</keyword>
<protein>
    <submittedName>
        <fullName evidence="4">Uncharacterized protein</fullName>
    </submittedName>
</protein>
<dbReference type="InterPro" id="IPR002347">
    <property type="entry name" value="SDR_fam"/>
</dbReference>
<dbReference type="GO" id="GO:0005737">
    <property type="term" value="C:cytoplasm"/>
    <property type="evidence" value="ECO:0007669"/>
    <property type="project" value="TreeGrafter"/>
</dbReference>
<dbReference type="Proteomes" id="UP000410492">
    <property type="component" value="Unassembled WGS sequence"/>
</dbReference>
<dbReference type="AlphaFoldDB" id="A0A653BKR7"/>
<dbReference type="GO" id="GO:0016616">
    <property type="term" value="F:oxidoreductase activity, acting on the CH-OH group of donors, NAD or NADP as acceptor"/>
    <property type="evidence" value="ECO:0007669"/>
    <property type="project" value="TreeGrafter"/>
</dbReference>
<dbReference type="PANTHER" id="PTHR44229">
    <property type="entry name" value="15-HYDROXYPROSTAGLANDIN DEHYDROGENASE [NAD(+)]"/>
    <property type="match status" value="1"/>
</dbReference>
<dbReference type="Gene3D" id="3.40.50.720">
    <property type="entry name" value="NAD(P)-binding Rossmann-like Domain"/>
    <property type="match status" value="1"/>
</dbReference>
<name>A0A653BKR7_CALMS</name>